<reference evidence="14" key="1">
    <citation type="submission" date="2021-01" db="EMBL/GenBank/DDBJ databases">
        <authorList>
            <person name="Corre E."/>
            <person name="Pelletier E."/>
            <person name="Niang G."/>
            <person name="Scheremetjew M."/>
            <person name="Finn R."/>
            <person name="Kale V."/>
            <person name="Holt S."/>
            <person name="Cochrane G."/>
            <person name="Meng A."/>
            <person name="Brown T."/>
            <person name="Cohen L."/>
        </authorList>
    </citation>
    <scope>NUCLEOTIDE SEQUENCE</scope>
    <source>
        <strain evidence="14">GSO104</strain>
    </source>
</reference>
<proteinExistence type="predicted"/>
<dbReference type="AlphaFoldDB" id="A0A7S4R0I6"/>
<dbReference type="Pfam" id="PF00520">
    <property type="entry name" value="Ion_trans"/>
    <property type="match status" value="1"/>
</dbReference>
<organism evidence="14">
    <name type="scientific">Ditylum brightwellii</name>
    <dbReference type="NCBI Taxonomy" id="49249"/>
    <lineage>
        <taxon>Eukaryota</taxon>
        <taxon>Sar</taxon>
        <taxon>Stramenopiles</taxon>
        <taxon>Ochrophyta</taxon>
        <taxon>Bacillariophyta</taxon>
        <taxon>Mediophyceae</taxon>
        <taxon>Lithodesmiophycidae</taxon>
        <taxon>Lithodesmiales</taxon>
        <taxon>Lithodesmiaceae</taxon>
        <taxon>Ditylum</taxon>
    </lineage>
</organism>
<sequence>MRALLKVATCLLRGWHKPHKMFFRSSFVLSQLSSVPTLCTKKYRWLTFFLQATTILDALAIFPYYLERLDIANGLLSLRLLRLFRVFQLVRLGQYNVTFMSLTNVLVKSILSFNLLIIVLLFGAAFFGSMIYWLEKGEWKYSDYTDPPSFMYVRIGVDGITEEPSPFTSIPASFWWFIVTATTVGYGDTYPTTVGGKCVAAFAMMTGVLVIAFPVSVFSDLWQKELKESGALEILDDISENGEPSEKNMTEGSNEVDDQPRFVEISKKTKKSPMSTLGFPDPVREILSRPSTDKLDEEQEPSGEIIQLKQKDVEEIHHQMRLINESQQKILDLLKSSTVVQS</sequence>
<protein>
    <recommendedName>
        <fullName evidence="13">Ion transport domain-containing protein</fullName>
    </recommendedName>
</protein>
<keyword evidence="3" id="KW-0633">Potassium transport</keyword>
<feature type="compositionally biased region" description="Basic and acidic residues" evidence="11">
    <location>
        <begin position="282"/>
        <end position="294"/>
    </location>
</feature>
<evidence type="ECO:0000256" key="3">
    <source>
        <dbReference type="ARBA" id="ARBA00022538"/>
    </source>
</evidence>
<dbReference type="GO" id="GO:0001508">
    <property type="term" value="P:action potential"/>
    <property type="evidence" value="ECO:0007669"/>
    <property type="project" value="TreeGrafter"/>
</dbReference>
<feature type="domain" description="Ion transport" evidence="13">
    <location>
        <begin position="45"/>
        <end position="225"/>
    </location>
</feature>
<keyword evidence="7 12" id="KW-1133">Transmembrane helix</keyword>
<keyword evidence="6" id="KW-0630">Potassium</keyword>
<dbReference type="InterPro" id="IPR005821">
    <property type="entry name" value="Ion_trans_dom"/>
</dbReference>
<evidence type="ECO:0000256" key="9">
    <source>
        <dbReference type="ARBA" id="ARBA00023136"/>
    </source>
</evidence>
<feature type="region of interest" description="Disordered" evidence="11">
    <location>
        <begin position="272"/>
        <end position="305"/>
    </location>
</feature>
<gene>
    <name evidence="14" type="ORF">DBRI00130_LOCUS10823</name>
</gene>
<evidence type="ECO:0000256" key="10">
    <source>
        <dbReference type="ARBA" id="ARBA00023303"/>
    </source>
</evidence>
<evidence type="ECO:0000259" key="13">
    <source>
        <dbReference type="Pfam" id="PF00520"/>
    </source>
</evidence>
<evidence type="ECO:0000256" key="4">
    <source>
        <dbReference type="ARBA" id="ARBA00022692"/>
    </source>
</evidence>
<dbReference type="PRINTS" id="PR00169">
    <property type="entry name" value="KCHANNEL"/>
</dbReference>
<dbReference type="GO" id="GO:0008076">
    <property type="term" value="C:voltage-gated potassium channel complex"/>
    <property type="evidence" value="ECO:0007669"/>
    <property type="project" value="InterPro"/>
</dbReference>
<keyword evidence="2" id="KW-0813">Transport</keyword>
<dbReference type="GO" id="GO:0005251">
    <property type="term" value="F:delayed rectifier potassium channel activity"/>
    <property type="evidence" value="ECO:0007669"/>
    <property type="project" value="TreeGrafter"/>
</dbReference>
<name>A0A7S4R0I6_9STRA</name>
<dbReference type="Gene3D" id="1.10.287.70">
    <property type="match status" value="1"/>
</dbReference>
<dbReference type="PANTHER" id="PTHR11537">
    <property type="entry name" value="VOLTAGE-GATED POTASSIUM CHANNEL"/>
    <property type="match status" value="1"/>
</dbReference>
<evidence type="ECO:0000256" key="7">
    <source>
        <dbReference type="ARBA" id="ARBA00022989"/>
    </source>
</evidence>
<keyword evidence="8" id="KW-0406">Ion transport</keyword>
<keyword evidence="10" id="KW-0407">Ion channel</keyword>
<dbReference type="EMBL" id="HBNS01013430">
    <property type="protein sequence ID" value="CAE4599422.1"/>
    <property type="molecule type" value="Transcribed_RNA"/>
</dbReference>
<evidence type="ECO:0000256" key="2">
    <source>
        <dbReference type="ARBA" id="ARBA00022448"/>
    </source>
</evidence>
<keyword evidence="4 12" id="KW-0812">Transmembrane</keyword>
<evidence type="ECO:0000256" key="6">
    <source>
        <dbReference type="ARBA" id="ARBA00022958"/>
    </source>
</evidence>
<dbReference type="InterPro" id="IPR003280">
    <property type="entry name" value="2pore_dom_K_chnl"/>
</dbReference>
<evidence type="ECO:0000313" key="14">
    <source>
        <dbReference type="EMBL" id="CAE4599422.1"/>
    </source>
</evidence>
<dbReference type="InterPro" id="IPR028325">
    <property type="entry name" value="VG_K_chnl"/>
</dbReference>
<evidence type="ECO:0000256" key="11">
    <source>
        <dbReference type="SAM" id="MobiDB-lite"/>
    </source>
</evidence>
<dbReference type="PANTHER" id="PTHR11537:SF254">
    <property type="entry name" value="POTASSIUM VOLTAGE-GATED CHANNEL PROTEIN SHAB"/>
    <property type="match status" value="1"/>
</dbReference>
<evidence type="ECO:0000256" key="5">
    <source>
        <dbReference type="ARBA" id="ARBA00022826"/>
    </source>
</evidence>
<dbReference type="SUPFAM" id="SSF81324">
    <property type="entry name" value="Voltage-gated potassium channels"/>
    <property type="match status" value="1"/>
</dbReference>
<accession>A0A7S4R0I6</accession>
<evidence type="ECO:0000256" key="12">
    <source>
        <dbReference type="SAM" id="Phobius"/>
    </source>
</evidence>
<feature type="transmembrane region" description="Helical" evidence="12">
    <location>
        <begin position="113"/>
        <end position="134"/>
    </location>
</feature>
<comment type="subcellular location">
    <subcellularLocation>
        <location evidence="1">Membrane</location>
        <topology evidence="1">Multi-pass membrane protein</topology>
    </subcellularLocation>
</comment>
<dbReference type="PRINTS" id="PR01333">
    <property type="entry name" value="2POREKCHANEL"/>
</dbReference>
<feature type="transmembrane region" description="Helical" evidence="12">
    <location>
        <begin position="199"/>
        <end position="218"/>
    </location>
</feature>
<keyword evidence="9 12" id="KW-0472">Membrane</keyword>
<keyword evidence="5" id="KW-0631">Potassium channel</keyword>
<feature type="region of interest" description="Disordered" evidence="11">
    <location>
        <begin position="236"/>
        <end position="257"/>
    </location>
</feature>
<evidence type="ECO:0000256" key="1">
    <source>
        <dbReference type="ARBA" id="ARBA00004141"/>
    </source>
</evidence>
<evidence type="ECO:0000256" key="8">
    <source>
        <dbReference type="ARBA" id="ARBA00023065"/>
    </source>
</evidence>